<dbReference type="Pfam" id="PF13527">
    <property type="entry name" value="Acetyltransf_9"/>
    <property type="match status" value="1"/>
</dbReference>
<evidence type="ECO:0000313" key="3">
    <source>
        <dbReference type="Proteomes" id="UP000294513"/>
    </source>
</evidence>
<keyword evidence="3" id="KW-1185">Reference proteome</keyword>
<protein>
    <submittedName>
        <fullName evidence="2">GNAT family N-acetyltransferase</fullName>
    </submittedName>
</protein>
<organism evidence="2 3">
    <name type="scientific">Actinomadura rubrisoli</name>
    <dbReference type="NCBI Taxonomy" id="2530368"/>
    <lineage>
        <taxon>Bacteria</taxon>
        <taxon>Bacillati</taxon>
        <taxon>Actinomycetota</taxon>
        <taxon>Actinomycetes</taxon>
        <taxon>Streptosporangiales</taxon>
        <taxon>Thermomonosporaceae</taxon>
        <taxon>Actinomadura</taxon>
    </lineage>
</organism>
<accession>A0A4R5AFJ0</accession>
<dbReference type="PROSITE" id="PS51186">
    <property type="entry name" value="GNAT"/>
    <property type="match status" value="1"/>
</dbReference>
<dbReference type="GO" id="GO:0034069">
    <property type="term" value="F:aminoglycoside N-acetyltransferase activity"/>
    <property type="evidence" value="ECO:0007669"/>
    <property type="project" value="TreeGrafter"/>
</dbReference>
<dbReference type="RefSeq" id="WP_131901423.1">
    <property type="nucleotide sequence ID" value="NZ_SMKU01000294.1"/>
</dbReference>
<dbReference type="EMBL" id="SMKU01000294">
    <property type="protein sequence ID" value="TDD71141.1"/>
    <property type="molecule type" value="Genomic_DNA"/>
</dbReference>
<dbReference type="CDD" id="cd04301">
    <property type="entry name" value="NAT_SF"/>
    <property type="match status" value="1"/>
</dbReference>
<comment type="caution">
    <text evidence="2">The sequence shown here is derived from an EMBL/GenBank/DDBJ whole genome shotgun (WGS) entry which is preliminary data.</text>
</comment>
<dbReference type="InterPro" id="IPR025559">
    <property type="entry name" value="Eis_dom"/>
</dbReference>
<sequence>MEIRALAPDEIDATRDIRARAFGPMPDDEWAENTRFVRPLLEAGRQFAGFDGDRIVATGRLHDLTQWWHGRAVPMAGVGGITVAPEERGRGLGRRMMAELLERCAGLGHPLSMLYPATTPLYRSLGWEHAGAQHMMDLPAEALRTVAAERVPVRRAGPPDAAEVAAVVGRAHEAARDCGPIVWNEATWRALLGEREEYCYLADDGFLSYRWAGGNSLLEVTRLVARSERTLRALWAIVGSGSSTAATVRACVAPADPVLWLMRERDDETVQRYPWMLRVVDAPAAIEARGYPEGVTAEAPLRIDDPARPANTGHWHLSIKDGQGRLERAAEHPDAVRLGPRGLAALYAGAPVPALRRSGLLQGGPADGPAAAFAASPFSLDYF</sequence>
<dbReference type="SUPFAM" id="SSF55729">
    <property type="entry name" value="Acyl-CoA N-acyltransferases (Nat)"/>
    <property type="match status" value="1"/>
</dbReference>
<dbReference type="Gene3D" id="3.40.630.30">
    <property type="match status" value="2"/>
</dbReference>
<dbReference type="OrthoDB" id="3498897at2"/>
<dbReference type="Gene3D" id="3.30.1050.10">
    <property type="entry name" value="SCP2 sterol-binding domain"/>
    <property type="match status" value="1"/>
</dbReference>
<reference evidence="2 3" key="1">
    <citation type="submission" date="2019-03" db="EMBL/GenBank/DDBJ databases">
        <title>Draft genome sequences of novel Actinobacteria.</title>
        <authorList>
            <person name="Sahin N."/>
            <person name="Ay H."/>
            <person name="Saygin H."/>
        </authorList>
    </citation>
    <scope>NUCLEOTIDE SEQUENCE [LARGE SCALE GENOMIC DNA]</scope>
    <source>
        <strain evidence="2 3">H3C3</strain>
    </source>
</reference>
<keyword evidence="2" id="KW-0808">Transferase</keyword>
<evidence type="ECO:0000259" key="1">
    <source>
        <dbReference type="PROSITE" id="PS51186"/>
    </source>
</evidence>
<dbReference type="PANTHER" id="PTHR37817">
    <property type="entry name" value="N-ACETYLTRANSFERASE EIS"/>
    <property type="match status" value="1"/>
</dbReference>
<dbReference type="Pfam" id="PF17668">
    <property type="entry name" value="Acetyltransf_17"/>
    <property type="match status" value="1"/>
</dbReference>
<dbReference type="Pfam" id="PF13530">
    <property type="entry name" value="SCP2_2"/>
    <property type="match status" value="1"/>
</dbReference>
<dbReference type="AlphaFoldDB" id="A0A4R5AFJ0"/>
<name>A0A4R5AFJ0_9ACTN</name>
<dbReference type="Proteomes" id="UP000294513">
    <property type="component" value="Unassembled WGS sequence"/>
</dbReference>
<dbReference type="InterPro" id="IPR000182">
    <property type="entry name" value="GNAT_dom"/>
</dbReference>
<dbReference type="InterPro" id="IPR036527">
    <property type="entry name" value="SCP2_sterol-bd_dom_sf"/>
</dbReference>
<dbReference type="InterPro" id="IPR041380">
    <property type="entry name" value="Acetyltransf_17"/>
</dbReference>
<dbReference type="PANTHER" id="PTHR37817:SF1">
    <property type="entry name" value="N-ACETYLTRANSFERASE EIS"/>
    <property type="match status" value="1"/>
</dbReference>
<dbReference type="InterPro" id="IPR016181">
    <property type="entry name" value="Acyl_CoA_acyltransferase"/>
</dbReference>
<feature type="domain" description="N-acetyltransferase" evidence="1">
    <location>
        <begin position="1"/>
        <end position="152"/>
    </location>
</feature>
<gene>
    <name evidence="2" type="ORF">E1298_36105</name>
</gene>
<dbReference type="SUPFAM" id="SSF55718">
    <property type="entry name" value="SCP-like"/>
    <property type="match status" value="1"/>
</dbReference>
<dbReference type="InterPro" id="IPR051554">
    <property type="entry name" value="Acetyltransferase_Eis"/>
</dbReference>
<dbReference type="GO" id="GO:0030649">
    <property type="term" value="P:aminoglycoside antibiotic catabolic process"/>
    <property type="evidence" value="ECO:0007669"/>
    <property type="project" value="TreeGrafter"/>
</dbReference>
<evidence type="ECO:0000313" key="2">
    <source>
        <dbReference type="EMBL" id="TDD71141.1"/>
    </source>
</evidence>
<proteinExistence type="predicted"/>